<gene>
    <name evidence="3" type="ORF">E1298_09760</name>
</gene>
<feature type="region of interest" description="Disordered" evidence="1">
    <location>
        <begin position="1"/>
        <end position="41"/>
    </location>
</feature>
<feature type="compositionally biased region" description="Low complexity" evidence="1">
    <location>
        <begin position="176"/>
        <end position="190"/>
    </location>
</feature>
<protein>
    <submittedName>
        <fullName evidence="3">Uncharacterized protein</fullName>
    </submittedName>
</protein>
<dbReference type="Proteomes" id="UP000294513">
    <property type="component" value="Unassembled WGS sequence"/>
</dbReference>
<dbReference type="AlphaFoldDB" id="A0A4R5C5V3"/>
<feature type="compositionally biased region" description="Basic and acidic residues" evidence="1">
    <location>
        <begin position="143"/>
        <end position="159"/>
    </location>
</feature>
<accession>A0A4R5C5V3</accession>
<sequence>MTEKMISDAPAQAPPPDEPPGKGGRPDTGAPAGTRAPGRRDELLVTGIPAATSGHAPTEMLETAPFADTFAETNTGAAAPVFVDPSGRRRRFGRRLGLAAGASLVLFLGALGVGVATGADVPLTTWDQPPGHRRASESPPNGREPRRAGPDEGTRRGEGRPGTSGGRDGSRGGGPVVSPSGAGDGSWTTPSAPPTPSAPGTTPAVTPTPTPRPGSSHTGPPAWGRKKKPR</sequence>
<keyword evidence="4" id="KW-1185">Reference proteome</keyword>
<evidence type="ECO:0000313" key="3">
    <source>
        <dbReference type="EMBL" id="TDD93400.1"/>
    </source>
</evidence>
<keyword evidence="2" id="KW-0472">Membrane</keyword>
<reference evidence="3 4" key="1">
    <citation type="submission" date="2019-03" db="EMBL/GenBank/DDBJ databases">
        <title>Draft genome sequences of novel Actinobacteria.</title>
        <authorList>
            <person name="Sahin N."/>
            <person name="Ay H."/>
            <person name="Saygin H."/>
        </authorList>
    </citation>
    <scope>NUCLEOTIDE SEQUENCE [LARGE SCALE GENOMIC DNA]</scope>
    <source>
        <strain evidence="3 4">H3C3</strain>
    </source>
</reference>
<dbReference type="RefSeq" id="WP_131891392.1">
    <property type="nucleotide sequence ID" value="NZ_SMKU01000032.1"/>
</dbReference>
<keyword evidence="2" id="KW-0812">Transmembrane</keyword>
<comment type="caution">
    <text evidence="3">The sequence shown here is derived from an EMBL/GenBank/DDBJ whole genome shotgun (WGS) entry which is preliminary data.</text>
</comment>
<name>A0A4R5C5V3_9ACTN</name>
<evidence type="ECO:0000313" key="4">
    <source>
        <dbReference type="Proteomes" id="UP000294513"/>
    </source>
</evidence>
<evidence type="ECO:0000256" key="2">
    <source>
        <dbReference type="SAM" id="Phobius"/>
    </source>
</evidence>
<feature type="region of interest" description="Disordered" evidence="1">
    <location>
        <begin position="122"/>
        <end position="230"/>
    </location>
</feature>
<keyword evidence="2" id="KW-1133">Transmembrane helix</keyword>
<organism evidence="3 4">
    <name type="scientific">Actinomadura rubrisoli</name>
    <dbReference type="NCBI Taxonomy" id="2530368"/>
    <lineage>
        <taxon>Bacteria</taxon>
        <taxon>Bacillati</taxon>
        <taxon>Actinomycetota</taxon>
        <taxon>Actinomycetes</taxon>
        <taxon>Streptosporangiales</taxon>
        <taxon>Thermomonosporaceae</taxon>
        <taxon>Actinomadura</taxon>
    </lineage>
</organism>
<feature type="compositionally biased region" description="Gly residues" evidence="1">
    <location>
        <begin position="160"/>
        <end position="175"/>
    </location>
</feature>
<feature type="transmembrane region" description="Helical" evidence="2">
    <location>
        <begin position="96"/>
        <end position="119"/>
    </location>
</feature>
<proteinExistence type="predicted"/>
<dbReference type="EMBL" id="SMKU01000032">
    <property type="protein sequence ID" value="TDD93400.1"/>
    <property type="molecule type" value="Genomic_DNA"/>
</dbReference>
<evidence type="ECO:0000256" key="1">
    <source>
        <dbReference type="SAM" id="MobiDB-lite"/>
    </source>
</evidence>